<proteinExistence type="predicted"/>
<sequence length="112" mass="12362">MAGALPDGPPPGPGGSNVTKLASNRGLTRDKQSLQVDAPAMLHAVATTCWYQRLFSLLRPPMPEPFRLDHPQVQMVPTRPTLPPTEHARRITNAGKEPHRARRNTHCTVPYI</sequence>
<keyword evidence="3" id="KW-1185">Reference proteome</keyword>
<feature type="region of interest" description="Disordered" evidence="1">
    <location>
        <begin position="1"/>
        <end position="25"/>
    </location>
</feature>
<accession>A0A2Z7BN58</accession>
<reference evidence="2 3" key="1">
    <citation type="journal article" date="2015" name="Proc. Natl. Acad. Sci. U.S.A.">
        <title>The resurrection genome of Boea hygrometrica: A blueprint for survival of dehydration.</title>
        <authorList>
            <person name="Xiao L."/>
            <person name="Yang G."/>
            <person name="Zhang L."/>
            <person name="Yang X."/>
            <person name="Zhao S."/>
            <person name="Ji Z."/>
            <person name="Zhou Q."/>
            <person name="Hu M."/>
            <person name="Wang Y."/>
            <person name="Chen M."/>
            <person name="Xu Y."/>
            <person name="Jin H."/>
            <person name="Xiao X."/>
            <person name="Hu G."/>
            <person name="Bao F."/>
            <person name="Hu Y."/>
            <person name="Wan P."/>
            <person name="Li L."/>
            <person name="Deng X."/>
            <person name="Kuang T."/>
            <person name="Xiang C."/>
            <person name="Zhu J.K."/>
            <person name="Oliver M.J."/>
            <person name="He Y."/>
        </authorList>
    </citation>
    <scope>NUCLEOTIDE SEQUENCE [LARGE SCALE GENOMIC DNA]</scope>
    <source>
        <strain evidence="3">cv. XS01</strain>
    </source>
</reference>
<organism evidence="2 3">
    <name type="scientific">Dorcoceras hygrometricum</name>
    <dbReference type="NCBI Taxonomy" id="472368"/>
    <lineage>
        <taxon>Eukaryota</taxon>
        <taxon>Viridiplantae</taxon>
        <taxon>Streptophyta</taxon>
        <taxon>Embryophyta</taxon>
        <taxon>Tracheophyta</taxon>
        <taxon>Spermatophyta</taxon>
        <taxon>Magnoliopsida</taxon>
        <taxon>eudicotyledons</taxon>
        <taxon>Gunneridae</taxon>
        <taxon>Pentapetalae</taxon>
        <taxon>asterids</taxon>
        <taxon>lamiids</taxon>
        <taxon>Lamiales</taxon>
        <taxon>Gesneriaceae</taxon>
        <taxon>Didymocarpoideae</taxon>
        <taxon>Trichosporeae</taxon>
        <taxon>Loxocarpinae</taxon>
        <taxon>Dorcoceras</taxon>
    </lineage>
</organism>
<feature type="compositionally biased region" description="Polar residues" evidence="1">
    <location>
        <begin position="16"/>
        <end position="25"/>
    </location>
</feature>
<name>A0A2Z7BN58_9LAMI</name>
<evidence type="ECO:0000313" key="3">
    <source>
        <dbReference type="Proteomes" id="UP000250235"/>
    </source>
</evidence>
<dbReference type="AlphaFoldDB" id="A0A2Z7BN58"/>
<evidence type="ECO:0000313" key="2">
    <source>
        <dbReference type="EMBL" id="KZV35909.1"/>
    </source>
</evidence>
<feature type="region of interest" description="Disordered" evidence="1">
    <location>
        <begin position="76"/>
        <end position="112"/>
    </location>
</feature>
<protein>
    <submittedName>
        <fullName evidence="2">Uncharacterized protein</fullName>
    </submittedName>
</protein>
<evidence type="ECO:0000256" key="1">
    <source>
        <dbReference type="SAM" id="MobiDB-lite"/>
    </source>
</evidence>
<dbReference type="Proteomes" id="UP000250235">
    <property type="component" value="Unassembled WGS sequence"/>
</dbReference>
<gene>
    <name evidence="2" type="ORF">F511_36319</name>
</gene>
<dbReference type="EMBL" id="KV003990">
    <property type="protein sequence ID" value="KZV35909.1"/>
    <property type="molecule type" value="Genomic_DNA"/>
</dbReference>